<dbReference type="AlphaFoldDB" id="A0A2C6LAA2"/>
<feature type="compositionally biased region" description="Low complexity" evidence="2">
    <location>
        <begin position="223"/>
        <end position="232"/>
    </location>
</feature>
<name>A0A2C6LAA2_9APIC</name>
<dbReference type="Pfam" id="PF01205">
    <property type="entry name" value="Impact_N"/>
    <property type="match status" value="2"/>
</dbReference>
<organism evidence="4 5">
    <name type="scientific">Cystoisospora suis</name>
    <dbReference type="NCBI Taxonomy" id="483139"/>
    <lineage>
        <taxon>Eukaryota</taxon>
        <taxon>Sar</taxon>
        <taxon>Alveolata</taxon>
        <taxon>Apicomplexa</taxon>
        <taxon>Conoidasida</taxon>
        <taxon>Coccidia</taxon>
        <taxon>Eucoccidiorida</taxon>
        <taxon>Eimeriorina</taxon>
        <taxon>Sarcocystidae</taxon>
        <taxon>Cystoisospora</taxon>
    </lineage>
</organism>
<feature type="domain" description="Impact N-terminal" evidence="3">
    <location>
        <begin position="473"/>
        <end position="543"/>
    </location>
</feature>
<dbReference type="GO" id="GO:0140469">
    <property type="term" value="P:GCN2-mediated signaling"/>
    <property type="evidence" value="ECO:0007669"/>
    <property type="project" value="TreeGrafter"/>
</dbReference>
<dbReference type="PANTHER" id="PTHR16301">
    <property type="entry name" value="IMPACT-RELATED"/>
    <property type="match status" value="1"/>
</dbReference>
<dbReference type="InterPro" id="IPR001498">
    <property type="entry name" value="Impact_N"/>
</dbReference>
<dbReference type="EMBL" id="MIGC01000747">
    <property type="protein sequence ID" value="PHJ24298.1"/>
    <property type="molecule type" value="Genomic_DNA"/>
</dbReference>
<evidence type="ECO:0000256" key="2">
    <source>
        <dbReference type="SAM" id="MobiDB-lite"/>
    </source>
</evidence>
<dbReference type="InterPro" id="IPR020568">
    <property type="entry name" value="Ribosomal_Su5_D2-typ_SF"/>
</dbReference>
<dbReference type="Proteomes" id="UP000221165">
    <property type="component" value="Unassembled WGS sequence"/>
</dbReference>
<evidence type="ECO:0000313" key="5">
    <source>
        <dbReference type="Proteomes" id="UP000221165"/>
    </source>
</evidence>
<evidence type="ECO:0000259" key="3">
    <source>
        <dbReference type="Pfam" id="PF01205"/>
    </source>
</evidence>
<feature type="compositionally biased region" description="Low complexity" evidence="2">
    <location>
        <begin position="391"/>
        <end position="400"/>
    </location>
</feature>
<evidence type="ECO:0000256" key="1">
    <source>
        <dbReference type="ARBA" id="ARBA00007665"/>
    </source>
</evidence>
<feature type="compositionally biased region" description="Basic and acidic residues" evidence="2">
    <location>
        <begin position="233"/>
        <end position="244"/>
    </location>
</feature>
<dbReference type="GO" id="GO:0006446">
    <property type="term" value="P:regulation of translational initiation"/>
    <property type="evidence" value="ECO:0007669"/>
    <property type="project" value="TreeGrafter"/>
</dbReference>
<feature type="region of interest" description="Disordered" evidence="2">
    <location>
        <begin position="223"/>
        <end position="258"/>
    </location>
</feature>
<feature type="region of interest" description="Disordered" evidence="2">
    <location>
        <begin position="386"/>
        <end position="496"/>
    </location>
</feature>
<feature type="region of interest" description="Disordered" evidence="2">
    <location>
        <begin position="299"/>
        <end position="320"/>
    </location>
</feature>
<feature type="compositionally biased region" description="Basic and acidic residues" evidence="2">
    <location>
        <begin position="457"/>
        <end position="466"/>
    </location>
</feature>
<evidence type="ECO:0000313" key="4">
    <source>
        <dbReference type="EMBL" id="PHJ24298.1"/>
    </source>
</evidence>
<accession>A0A2C6LAA2</accession>
<feature type="compositionally biased region" description="Low complexity" evidence="2">
    <location>
        <begin position="427"/>
        <end position="436"/>
    </location>
</feature>
<sequence>MTPSSSSADLAVSFPPCECPSFSSSSSEEQNDVSSRLSCSLSDTFSPEVLEEIEALQAIYGDEHVKISPCCRLIQIRTESMQCLSRDEENHLHPKEDQEEKRQEEGETVYKPIYFIVQLYIPVRYKQDTSSSERIDKEASETREDQAIPICLVHLPWRPSDPHEDQRMQDEILKLQQDSSTSLFDYVECIRNFLPLPSPSSYDREDGRRSGRRAIYHGAKGWSSSLHSLSSRDSSRDRRSKREEVEEDEREEEKTTLEEITKPYISRCSSIYDSDEDEEEFCLHKGKKKTHQRKIRCQKEDEKRDDSYSLQDKSSSSSSCLSCLSVSPFGLDLSIGPVVTVHKSRFIGICASVHTPQEVHEVYRHIKETYPGATHYIMAYSLRYQKKPHPSNSSSSSSSSFPSVKTKRKEKHLSSSKEDPRHFQGHSTSHAPSSSSMNEEHPIHRQNPGKHKPAWSSREKEEKKDEDNEEESPTHHSSSPTPTWIENCDHDSDGEGGAGKKLQQLLWNLKVSNVILIVIRYYGGIHLGPDRFRVIASVGREILEESGFLLSSSTSHSKTTQKISHHSSKK</sequence>
<feature type="domain" description="Impact N-terminal" evidence="3">
    <location>
        <begin position="343"/>
        <end position="387"/>
    </location>
</feature>
<dbReference type="PANTHER" id="PTHR16301:SF25">
    <property type="entry name" value="PROTEIN IMPACT"/>
    <property type="match status" value="1"/>
</dbReference>
<keyword evidence="5" id="KW-1185">Reference proteome</keyword>
<protein>
    <submittedName>
        <fullName evidence="4">Impact</fullName>
    </submittedName>
</protein>
<feature type="compositionally biased region" description="Basic and acidic residues" evidence="2">
    <location>
        <begin position="412"/>
        <end position="422"/>
    </location>
</feature>
<dbReference type="InterPro" id="IPR023582">
    <property type="entry name" value="Impact"/>
</dbReference>
<comment type="similarity">
    <text evidence="1">Belongs to the IMPACT family.</text>
</comment>
<gene>
    <name evidence="4" type="ORF">CSUI_001850</name>
</gene>
<dbReference type="SUPFAM" id="SSF54211">
    <property type="entry name" value="Ribosomal protein S5 domain 2-like"/>
    <property type="match status" value="2"/>
</dbReference>
<dbReference type="VEuPathDB" id="ToxoDB:CSUI_001850"/>
<feature type="compositionally biased region" description="Low complexity" evidence="2">
    <location>
        <begin position="308"/>
        <end position="320"/>
    </location>
</feature>
<reference evidence="4 5" key="1">
    <citation type="journal article" date="2017" name="Int. J. Parasitol.">
        <title>The genome of the protozoan parasite Cystoisospora suis and a reverse vaccinology approach to identify vaccine candidates.</title>
        <authorList>
            <person name="Palmieri N."/>
            <person name="Shrestha A."/>
            <person name="Ruttkowski B."/>
            <person name="Beck T."/>
            <person name="Vogl C."/>
            <person name="Tomley F."/>
            <person name="Blake D.P."/>
            <person name="Joachim A."/>
        </authorList>
    </citation>
    <scope>NUCLEOTIDE SEQUENCE [LARGE SCALE GENOMIC DNA]</scope>
    <source>
        <strain evidence="4 5">Wien I</strain>
    </source>
</reference>
<dbReference type="Gene3D" id="3.30.230.30">
    <property type="entry name" value="Impact, N-terminal domain"/>
    <property type="match status" value="1"/>
</dbReference>
<dbReference type="RefSeq" id="XP_067925971.1">
    <property type="nucleotide sequence ID" value="XM_068062053.1"/>
</dbReference>
<proteinExistence type="inferred from homology"/>
<dbReference type="OrthoDB" id="69641at2759"/>
<dbReference type="InterPro" id="IPR036956">
    <property type="entry name" value="Impact_N_sf"/>
</dbReference>
<comment type="caution">
    <text evidence="4">The sequence shown here is derived from an EMBL/GenBank/DDBJ whole genome shotgun (WGS) entry which is preliminary data.</text>
</comment>
<dbReference type="GO" id="GO:0005737">
    <property type="term" value="C:cytoplasm"/>
    <property type="evidence" value="ECO:0007669"/>
    <property type="project" value="TreeGrafter"/>
</dbReference>
<dbReference type="GeneID" id="94425264"/>